<reference evidence="1" key="1">
    <citation type="submission" date="2020-05" db="EMBL/GenBank/DDBJ databases">
        <title>Large-scale comparative analyses of tick genomes elucidate their genetic diversity and vector capacities.</title>
        <authorList>
            <person name="Jia N."/>
            <person name="Wang J."/>
            <person name="Shi W."/>
            <person name="Du L."/>
            <person name="Sun Y."/>
            <person name="Zhan W."/>
            <person name="Jiang J."/>
            <person name="Wang Q."/>
            <person name="Zhang B."/>
            <person name="Ji P."/>
            <person name="Sakyi L.B."/>
            <person name="Cui X."/>
            <person name="Yuan T."/>
            <person name="Jiang B."/>
            <person name="Yang W."/>
            <person name="Lam T.T.-Y."/>
            <person name="Chang Q."/>
            <person name="Ding S."/>
            <person name="Wang X."/>
            <person name="Zhu J."/>
            <person name="Ruan X."/>
            <person name="Zhao L."/>
            <person name="Wei J."/>
            <person name="Que T."/>
            <person name="Du C."/>
            <person name="Cheng J."/>
            <person name="Dai P."/>
            <person name="Han X."/>
            <person name="Huang E."/>
            <person name="Gao Y."/>
            <person name="Liu J."/>
            <person name="Shao H."/>
            <person name="Ye R."/>
            <person name="Li L."/>
            <person name="Wei W."/>
            <person name="Wang X."/>
            <person name="Wang C."/>
            <person name="Yang T."/>
            <person name="Huo Q."/>
            <person name="Li W."/>
            <person name="Guo W."/>
            <person name="Chen H."/>
            <person name="Zhou L."/>
            <person name="Ni X."/>
            <person name="Tian J."/>
            <person name="Zhou Y."/>
            <person name="Sheng Y."/>
            <person name="Liu T."/>
            <person name="Pan Y."/>
            <person name="Xia L."/>
            <person name="Li J."/>
            <person name="Zhao F."/>
            <person name="Cao W."/>
        </authorList>
    </citation>
    <scope>NUCLEOTIDE SEQUENCE</scope>
    <source>
        <strain evidence="1">Dsil-2018</strain>
    </source>
</reference>
<protein>
    <submittedName>
        <fullName evidence="1">Uncharacterized protein</fullName>
    </submittedName>
</protein>
<accession>A0ACB8D3I0</accession>
<name>A0ACB8D3I0_DERSI</name>
<proteinExistence type="predicted"/>
<comment type="caution">
    <text evidence="1">The sequence shown here is derived from an EMBL/GenBank/DDBJ whole genome shotgun (WGS) entry which is preliminary data.</text>
</comment>
<dbReference type="EMBL" id="CM023472">
    <property type="protein sequence ID" value="KAH7958972.1"/>
    <property type="molecule type" value="Genomic_DNA"/>
</dbReference>
<evidence type="ECO:0000313" key="2">
    <source>
        <dbReference type="Proteomes" id="UP000821865"/>
    </source>
</evidence>
<dbReference type="Proteomes" id="UP000821865">
    <property type="component" value="Chromosome 3"/>
</dbReference>
<gene>
    <name evidence="1" type="ORF">HPB49_007047</name>
</gene>
<sequence length="473" mass="53647">MPYTVEGEEIDPEELEDGTWVTPKPTQGGLDPLDLQHKYRKDASKPAEDRPEHASTSALHVQATRLPKLPCRRPMPRLPSEHYKVVIRPRHPINLANIGLAVILEAIQNTAKVDPARAEEDKIRIHPIKKYQYSQYSRQNQGRSLPLTGSPEWPEVQYEFTGGHLRTSAGRLHPWHCLQGLHGRNRPRFSSRTHEEKPRHTQSKCQETVFIKTPGHHPGGKKASCHDPLQVFHPRSTPIQRETRGLFQLQDASPPHRRMHAARPWNTKVPKMRRRTSTTAIRRKPTCTPQCVVCLGEHPTGSRSCKLRFAPVKPINSKNTSLSYSTNKRGRSKSPGQSRSRSRGRSQSRNRQDPFPELKSRSRSRERSTAKPAMNNKNAWSNGPPKNVAWSPTFQVKPARKQLLSLHTRQRQPGLKTFSSLNYYKPPPIHPSEVSAEPIKVLGKIDLCGPEKAVVLASQDFQDADPPVVEQLR</sequence>
<keyword evidence="2" id="KW-1185">Reference proteome</keyword>
<evidence type="ECO:0000313" key="1">
    <source>
        <dbReference type="EMBL" id="KAH7958972.1"/>
    </source>
</evidence>
<organism evidence="1 2">
    <name type="scientific">Dermacentor silvarum</name>
    <name type="common">Tick</name>
    <dbReference type="NCBI Taxonomy" id="543639"/>
    <lineage>
        <taxon>Eukaryota</taxon>
        <taxon>Metazoa</taxon>
        <taxon>Ecdysozoa</taxon>
        <taxon>Arthropoda</taxon>
        <taxon>Chelicerata</taxon>
        <taxon>Arachnida</taxon>
        <taxon>Acari</taxon>
        <taxon>Parasitiformes</taxon>
        <taxon>Ixodida</taxon>
        <taxon>Ixodoidea</taxon>
        <taxon>Ixodidae</taxon>
        <taxon>Rhipicephalinae</taxon>
        <taxon>Dermacentor</taxon>
    </lineage>
</organism>